<dbReference type="EMBL" id="FNZZ01000001">
    <property type="protein sequence ID" value="SEK45328.1"/>
    <property type="molecule type" value="Genomic_DNA"/>
</dbReference>
<keyword evidence="6" id="KW-0227">DNA damage</keyword>
<dbReference type="PROSITE" id="PS51462">
    <property type="entry name" value="NUDIX"/>
    <property type="match status" value="1"/>
</dbReference>
<evidence type="ECO:0000256" key="15">
    <source>
        <dbReference type="ARBA" id="ARBA00041979"/>
    </source>
</evidence>
<evidence type="ECO:0000256" key="4">
    <source>
        <dbReference type="ARBA" id="ARBA00022705"/>
    </source>
</evidence>
<dbReference type="GO" id="GO:0046872">
    <property type="term" value="F:metal ion binding"/>
    <property type="evidence" value="ECO:0007669"/>
    <property type="project" value="UniProtKB-KW"/>
</dbReference>
<dbReference type="GO" id="GO:0006281">
    <property type="term" value="P:DNA repair"/>
    <property type="evidence" value="ECO:0007669"/>
    <property type="project" value="UniProtKB-KW"/>
</dbReference>
<keyword evidence="19" id="KW-1185">Reference proteome</keyword>
<dbReference type="STRING" id="1855283.SAMN05216382_0439"/>
<dbReference type="RefSeq" id="WP_281243225.1">
    <property type="nucleotide sequence ID" value="NZ_FNZZ01000001.1"/>
</dbReference>
<keyword evidence="4" id="KW-0235">DNA replication</keyword>
<dbReference type="Pfam" id="PF00293">
    <property type="entry name" value="NUDIX"/>
    <property type="match status" value="1"/>
</dbReference>
<keyword evidence="7" id="KW-0378">Hydrolase</keyword>
<dbReference type="PANTHER" id="PTHR47707:SF1">
    <property type="entry name" value="NUDIX HYDROLASE FAMILY PROTEIN"/>
    <property type="match status" value="1"/>
</dbReference>
<dbReference type="Gene3D" id="3.90.79.10">
    <property type="entry name" value="Nucleoside Triphosphate Pyrophosphohydrolase"/>
    <property type="match status" value="1"/>
</dbReference>
<keyword evidence="8" id="KW-0460">Magnesium</keyword>
<dbReference type="GO" id="GO:0006260">
    <property type="term" value="P:DNA replication"/>
    <property type="evidence" value="ECO:0007669"/>
    <property type="project" value="UniProtKB-KW"/>
</dbReference>
<evidence type="ECO:0000256" key="9">
    <source>
        <dbReference type="ARBA" id="ARBA00023204"/>
    </source>
</evidence>
<comment type="similarity">
    <text evidence="2">Belongs to the Nudix hydrolase family.</text>
</comment>
<evidence type="ECO:0000256" key="5">
    <source>
        <dbReference type="ARBA" id="ARBA00022723"/>
    </source>
</evidence>
<comment type="catalytic activity">
    <reaction evidence="10">
        <text>8-oxo-dGTP + H2O = 8-oxo-dGMP + diphosphate + H(+)</text>
        <dbReference type="Rhea" id="RHEA:31575"/>
        <dbReference type="ChEBI" id="CHEBI:15377"/>
        <dbReference type="ChEBI" id="CHEBI:15378"/>
        <dbReference type="ChEBI" id="CHEBI:33019"/>
        <dbReference type="ChEBI" id="CHEBI:63224"/>
        <dbReference type="ChEBI" id="CHEBI:77896"/>
        <dbReference type="EC" id="3.6.1.55"/>
    </reaction>
</comment>
<dbReference type="PANTHER" id="PTHR47707">
    <property type="entry name" value="8-OXO-DGTP DIPHOSPHATASE"/>
    <property type="match status" value="1"/>
</dbReference>
<comment type="cofactor">
    <cofactor evidence="1">
        <name>Mg(2+)</name>
        <dbReference type="ChEBI" id="CHEBI:18420"/>
    </cofactor>
</comment>
<dbReference type="Proteomes" id="UP000199214">
    <property type="component" value="Unassembled WGS sequence"/>
</dbReference>
<gene>
    <name evidence="18" type="ORF">SAMN05216382_0439</name>
</gene>
<evidence type="ECO:0000256" key="16">
    <source>
        <dbReference type="ARBA" id="ARBA00042798"/>
    </source>
</evidence>
<keyword evidence="9" id="KW-0234">DNA repair</keyword>
<dbReference type="EC" id="3.6.1.55" evidence="12"/>
<feature type="domain" description="Nudix hydrolase" evidence="17">
    <location>
        <begin position="7"/>
        <end position="135"/>
    </location>
</feature>
<dbReference type="AlphaFoldDB" id="A0A1H7H523"/>
<evidence type="ECO:0000256" key="6">
    <source>
        <dbReference type="ARBA" id="ARBA00022763"/>
    </source>
</evidence>
<evidence type="ECO:0000256" key="2">
    <source>
        <dbReference type="ARBA" id="ARBA00005582"/>
    </source>
</evidence>
<accession>A0A1H7H523</accession>
<keyword evidence="3" id="KW-0515">Mutator protein</keyword>
<dbReference type="GO" id="GO:0035539">
    <property type="term" value="F:8-oxo-7,8-dihydrodeoxyguanosine triphosphate pyrophosphatase activity"/>
    <property type="evidence" value="ECO:0007669"/>
    <property type="project" value="UniProtKB-EC"/>
</dbReference>
<dbReference type="GO" id="GO:0008413">
    <property type="term" value="F:8-oxo-7,8-dihydroguanosine triphosphate pyrophosphatase activity"/>
    <property type="evidence" value="ECO:0007669"/>
    <property type="project" value="TreeGrafter"/>
</dbReference>
<evidence type="ECO:0000256" key="13">
    <source>
        <dbReference type="ARBA" id="ARBA00040794"/>
    </source>
</evidence>
<dbReference type="SUPFAM" id="SSF55811">
    <property type="entry name" value="Nudix"/>
    <property type="match status" value="1"/>
</dbReference>
<name>A0A1H7H523_9SPHN</name>
<dbReference type="PRINTS" id="PR00502">
    <property type="entry name" value="NUDIXFAMILY"/>
</dbReference>
<evidence type="ECO:0000256" key="14">
    <source>
        <dbReference type="ARBA" id="ARBA00041592"/>
    </source>
</evidence>
<evidence type="ECO:0000256" key="7">
    <source>
        <dbReference type="ARBA" id="ARBA00022801"/>
    </source>
</evidence>
<proteinExistence type="inferred from homology"/>
<dbReference type="CDD" id="cd03425">
    <property type="entry name" value="NUDIX_MutT_NudA_like"/>
    <property type="match status" value="1"/>
</dbReference>
<comment type="catalytic activity">
    <reaction evidence="11">
        <text>8-oxo-GTP + H2O = 8-oxo-GMP + diphosphate + H(+)</text>
        <dbReference type="Rhea" id="RHEA:67616"/>
        <dbReference type="ChEBI" id="CHEBI:15377"/>
        <dbReference type="ChEBI" id="CHEBI:15378"/>
        <dbReference type="ChEBI" id="CHEBI:33019"/>
        <dbReference type="ChEBI" id="CHEBI:143553"/>
        <dbReference type="ChEBI" id="CHEBI:145694"/>
    </reaction>
</comment>
<evidence type="ECO:0000256" key="10">
    <source>
        <dbReference type="ARBA" id="ARBA00035861"/>
    </source>
</evidence>
<dbReference type="InterPro" id="IPR020476">
    <property type="entry name" value="Nudix_hydrolase"/>
</dbReference>
<dbReference type="GO" id="GO:0044715">
    <property type="term" value="F:8-oxo-dGDP phosphatase activity"/>
    <property type="evidence" value="ECO:0007669"/>
    <property type="project" value="TreeGrafter"/>
</dbReference>
<dbReference type="InterPro" id="IPR000086">
    <property type="entry name" value="NUDIX_hydrolase_dom"/>
</dbReference>
<dbReference type="InterPro" id="IPR047127">
    <property type="entry name" value="MutT-like"/>
</dbReference>
<evidence type="ECO:0000256" key="12">
    <source>
        <dbReference type="ARBA" id="ARBA00038905"/>
    </source>
</evidence>
<evidence type="ECO:0000313" key="18">
    <source>
        <dbReference type="EMBL" id="SEK45328.1"/>
    </source>
</evidence>
<dbReference type="InterPro" id="IPR015797">
    <property type="entry name" value="NUDIX_hydrolase-like_dom_sf"/>
</dbReference>
<sequence length="138" mass="15186">MPSTSHAPLLVVAAALQDARGRVLMQQRPVGKAHGGLWEFPGGKVEPGETPARALARELREELAIDVAEDDLIPLGFATDDAGERCVILLLFSCRRWSGDPRALDACELYWDLPHDLTHLPMPPLDIPLLAQLIDRHL</sequence>
<organism evidence="18 19">
    <name type="scientific">Sphingomonas palmae</name>
    <dbReference type="NCBI Taxonomy" id="1855283"/>
    <lineage>
        <taxon>Bacteria</taxon>
        <taxon>Pseudomonadati</taxon>
        <taxon>Pseudomonadota</taxon>
        <taxon>Alphaproteobacteria</taxon>
        <taxon>Sphingomonadales</taxon>
        <taxon>Sphingomonadaceae</taxon>
        <taxon>Sphingomonas</taxon>
    </lineage>
</organism>
<evidence type="ECO:0000256" key="3">
    <source>
        <dbReference type="ARBA" id="ARBA00022457"/>
    </source>
</evidence>
<keyword evidence="5" id="KW-0479">Metal-binding</keyword>
<protein>
    <recommendedName>
        <fullName evidence="13">8-oxo-dGTP diphosphatase</fullName>
        <ecNumber evidence="12">3.6.1.55</ecNumber>
    </recommendedName>
    <alternativeName>
        <fullName evidence="16">7,8-dihydro-8-oxoguanine-triphosphatase</fullName>
    </alternativeName>
    <alternativeName>
        <fullName evidence="15">Mutator protein MutT</fullName>
    </alternativeName>
    <alternativeName>
        <fullName evidence="14">dGTP pyrophosphohydrolase</fullName>
    </alternativeName>
</protein>
<dbReference type="GO" id="GO:0044716">
    <property type="term" value="F:8-oxo-GDP phosphatase activity"/>
    <property type="evidence" value="ECO:0007669"/>
    <property type="project" value="TreeGrafter"/>
</dbReference>
<evidence type="ECO:0000256" key="11">
    <source>
        <dbReference type="ARBA" id="ARBA00036904"/>
    </source>
</evidence>
<evidence type="ECO:0000259" key="17">
    <source>
        <dbReference type="PROSITE" id="PS51462"/>
    </source>
</evidence>
<evidence type="ECO:0000256" key="1">
    <source>
        <dbReference type="ARBA" id="ARBA00001946"/>
    </source>
</evidence>
<evidence type="ECO:0000256" key="8">
    <source>
        <dbReference type="ARBA" id="ARBA00022842"/>
    </source>
</evidence>
<evidence type="ECO:0000313" key="19">
    <source>
        <dbReference type="Proteomes" id="UP000199214"/>
    </source>
</evidence>
<reference evidence="19" key="1">
    <citation type="submission" date="2016-10" db="EMBL/GenBank/DDBJ databases">
        <authorList>
            <person name="Varghese N."/>
            <person name="Submissions S."/>
        </authorList>
    </citation>
    <scope>NUCLEOTIDE SEQUENCE [LARGE SCALE GENOMIC DNA]</scope>
    <source>
        <strain evidence="19">JS21-1</strain>
    </source>
</reference>